<dbReference type="GO" id="GO:0051536">
    <property type="term" value="F:iron-sulfur cluster binding"/>
    <property type="evidence" value="ECO:0007669"/>
    <property type="project" value="UniProtKB-KW"/>
</dbReference>
<dbReference type="CDD" id="cd01335">
    <property type="entry name" value="Radical_SAM"/>
    <property type="match status" value="1"/>
</dbReference>
<keyword evidence="3" id="KW-0408">Iron</keyword>
<dbReference type="GO" id="GO:0046872">
    <property type="term" value="F:metal ion binding"/>
    <property type="evidence" value="ECO:0007669"/>
    <property type="project" value="UniProtKB-KW"/>
</dbReference>
<dbReference type="Gene3D" id="3.20.20.70">
    <property type="entry name" value="Aldolase class I"/>
    <property type="match status" value="2"/>
</dbReference>
<dbReference type="CDD" id="cd21109">
    <property type="entry name" value="SPASM"/>
    <property type="match status" value="1"/>
</dbReference>
<dbReference type="GO" id="GO:0003824">
    <property type="term" value="F:catalytic activity"/>
    <property type="evidence" value="ECO:0007669"/>
    <property type="project" value="InterPro"/>
</dbReference>
<evidence type="ECO:0000313" key="7">
    <source>
        <dbReference type="EMBL" id="SVA09234.1"/>
    </source>
</evidence>
<feature type="domain" description="Radical SAM core" evidence="5">
    <location>
        <begin position="385"/>
        <end position="559"/>
    </location>
</feature>
<keyword evidence="4" id="KW-0411">Iron-sulfur</keyword>
<evidence type="ECO:0000256" key="4">
    <source>
        <dbReference type="ARBA" id="ARBA00023014"/>
    </source>
</evidence>
<dbReference type="Pfam" id="PF04055">
    <property type="entry name" value="Radical_SAM"/>
    <property type="match status" value="1"/>
</dbReference>
<sequence length="761" mass="89245">MSQKFPDYNFIVYSFSGYGNSTLGNFVNLLSYMNVVGNIFLFPTNLFRTNIDVVSLQKHEISSIDASTIFSIDPIIQRFFGEVCHEYNNITFFDSRNHQDFKHGPPIIIKDKVKDGSTKNGGQIWIDNKIKGIDTNNLAKAIRLTRFNRTNYLDELTFWAQLKYWYKHFSHFRVISWPLEPKWLGNTEKFMIGGLLDRINKTLLKEYYHKGKPLDTFKSILDVKLFPWHGSNGHFEPEAQRLIADIIEPLLFSSDYKKIGKQNKKNKFHFDPNTMGKTFCVAPFTHTVIDTEGKYSVCCNSNSVFSDYNYKTHSMSDVFHSPEYNEIRNQMINGAKPKICNVCWDKEEQGVESFRQRYNDKYKGLISPNLVHTQVLKWIDIKFDNKCNFGCRICHPTDSSLVWQSAYELRNNKHIPRNYRLKDDPTMLADNNELFVDKTTGVIANKKSLLPELKKLAQGLEIMKFTGGEPTINDDFKMFIDFCINNNYTDKILFITTNGSTFNDGILEKLMKFSWLDVTMSMDGFNDSYSYMRWPYKWENIVKRLTYLMESVFAHKNNIIEFKRNNEILYPYLSKIRFNANINTVVNALNIFCLPKLWWHNLNLARKIFKIRLGDSLFDEPKMLEIIFKLMSTTFQTKLRPENSEYNIKVLSDELLLEAREEYVKIYEYELDKVGWSKSKASDVIAIIDKTIGTIRQHNDIKCFKKSVITLDNKRKQDYKEFLDIHIVNYINSIDDDMVTEFNKANVTKKVKLQKENYVVD</sequence>
<dbReference type="AlphaFoldDB" id="A0A381T0P0"/>
<dbReference type="SUPFAM" id="SSF102114">
    <property type="entry name" value="Radical SAM enzymes"/>
    <property type="match status" value="2"/>
</dbReference>
<dbReference type="InterPro" id="IPR058240">
    <property type="entry name" value="rSAM_sf"/>
</dbReference>
<organism evidence="7">
    <name type="scientific">marine metagenome</name>
    <dbReference type="NCBI Taxonomy" id="408172"/>
    <lineage>
        <taxon>unclassified sequences</taxon>
        <taxon>metagenomes</taxon>
        <taxon>ecological metagenomes</taxon>
    </lineage>
</organism>
<evidence type="ECO:0000259" key="6">
    <source>
        <dbReference type="Pfam" id="PF13186"/>
    </source>
</evidence>
<dbReference type="Pfam" id="PF13186">
    <property type="entry name" value="SPASM"/>
    <property type="match status" value="1"/>
</dbReference>
<accession>A0A381T0P0</accession>
<dbReference type="EMBL" id="UINC01003786">
    <property type="protein sequence ID" value="SVA09234.1"/>
    <property type="molecule type" value="Genomic_DNA"/>
</dbReference>
<keyword evidence="1" id="KW-0949">S-adenosyl-L-methionine</keyword>
<dbReference type="InterPro" id="IPR013785">
    <property type="entry name" value="Aldolase_TIM"/>
</dbReference>
<dbReference type="InterPro" id="IPR023885">
    <property type="entry name" value="4Fe4S-binding_SPASM_dom"/>
</dbReference>
<dbReference type="SFLD" id="SFLDS00029">
    <property type="entry name" value="Radical_SAM"/>
    <property type="match status" value="1"/>
</dbReference>
<dbReference type="NCBIfam" id="NF033640">
    <property type="entry name" value="N_Twi_rSAM"/>
    <property type="match status" value="1"/>
</dbReference>
<dbReference type="InterPro" id="IPR007197">
    <property type="entry name" value="rSAM"/>
</dbReference>
<reference evidence="7" key="1">
    <citation type="submission" date="2018-05" db="EMBL/GenBank/DDBJ databases">
        <authorList>
            <person name="Lanie J.A."/>
            <person name="Ng W.-L."/>
            <person name="Kazmierczak K.M."/>
            <person name="Andrzejewski T.M."/>
            <person name="Davidsen T.M."/>
            <person name="Wayne K.J."/>
            <person name="Tettelin H."/>
            <person name="Glass J.I."/>
            <person name="Rusch D."/>
            <person name="Podicherti R."/>
            <person name="Tsui H.-C.T."/>
            <person name="Winkler M.E."/>
        </authorList>
    </citation>
    <scope>NUCLEOTIDE SEQUENCE</scope>
</reference>
<evidence type="ECO:0000256" key="1">
    <source>
        <dbReference type="ARBA" id="ARBA00022691"/>
    </source>
</evidence>
<gene>
    <name evidence="7" type="ORF">METZ01_LOCUS62088</name>
</gene>
<feature type="domain" description="4Fe4S-binding SPASM" evidence="6">
    <location>
        <begin position="280"/>
        <end position="344"/>
    </location>
</feature>
<keyword evidence="2" id="KW-0479">Metal-binding</keyword>
<evidence type="ECO:0008006" key="8">
    <source>
        <dbReference type="Google" id="ProtNLM"/>
    </source>
</evidence>
<evidence type="ECO:0000259" key="5">
    <source>
        <dbReference type="Pfam" id="PF04055"/>
    </source>
</evidence>
<name>A0A381T0P0_9ZZZZ</name>
<proteinExistence type="predicted"/>
<evidence type="ECO:0000256" key="2">
    <source>
        <dbReference type="ARBA" id="ARBA00022723"/>
    </source>
</evidence>
<evidence type="ECO:0000256" key="3">
    <source>
        <dbReference type="ARBA" id="ARBA00023004"/>
    </source>
</evidence>
<protein>
    <recommendedName>
        <fullName evidence="8">Radical SAM core domain-containing protein</fullName>
    </recommendedName>
</protein>